<comment type="caution">
    <text evidence="6">The sequence shown here is derived from an EMBL/GenBank/DDBJ whole genome shotgun (WGS) entry which is preliminary data.</text>
</comment>
<keyword evidence="2 3" id="KW-0732">Signal</keyword>
<evidence type="ECO:0000256" key="2">
    <source>
        <dbReference type="ARBA" id="ARBA00022729"/>
    </source>
</evidence>
<dbReference type="InterPro" id="IPR006179">
    <property type="entry name" value="5_nucleotidase/apyrase"/>
</dbReference>
<evidence type="ECO:0000259" key="4">
    <source>
        <dbReference type="Pfam" id="PF00149"/>
    </source>
</evidence>
<dbReference type="PANTHER" id="PTHR11575:SF24">
    <property type="entry name" value="5'-NUCLEOTIDASE"/>
    <property type="match status" value="1"/>
</dbReference>
<dbReference type="Gene3D" id="3.60.21.10">
    <property type="match status" value="1"/>
</dbReference>
<feature type="signal peptide" evidence="3">
    <location>
        <begin position="1"/>
        <end position="20"/>
    </location>
</feature>
<reference evidence="6" key="1">
    <citation type="submission" date="2023-10" db="EMBL/GenBank/DDBJ databases">
        <authorList>
            <person name="Chen Y."/>
            <person name="Shah S."/>
            <person name="Dougan E. K."/>
            <person name="Thang M."/>
            <person name="Chan C."/>
        </authorList>
    </citation>
    <scope>NUCLEOTIDE SEQUENCE [LARGE SCALE GENOMIC DNA]</scope>
</reference>
<evidence type="ECO:0000313" key="6">
    <source>
        <dbReference type="EMBL" id="CAK0831697.1"/>
    </source>
</evidence>
<dbReference type="InterPro" id="IPR036907">
    <property type="entry name" value="5'-Nucleotdase_C_sf"/>
</dbReference>
<evidence type="ECO:0000256" key="3">
    <source>
        <dbReference type="RuleBase" id="RU362119"/>
    </source>
</evidence>
<comment type="similarity">
    <text evidence="1 3">Belongs to the 5'-nucleotidase family.</text>
</comment>
<evidence type="ECO:0008006" key="8">
    <source>
        <dbReference type="Google" id="ProtNLM"/>
    </source>
</evidence>
<organism evidence="6 7">
    <name type="scientific">Prorocentrum cordatum</name>
    <dbReference type="NCBI Taxonomy" id="2364126"/>
    <lineage>
        <taxon>Eukaryota</taxon>
        <taxon>Sar</taxon>
        <taxon>Alveolata</taxon>
        <taxon>Dinophyceae</taxon>
        <taxon>Prorocentrales</taxon>
        <taxon>Prorocentraceae</taxon>
        <taxon>Prorocentrum</taxon>
    </lineage>
</organism>
<dbReference type="Proteomes" id="UP001189429">
    <property type="component" value="Unassembled WGS sequence"/>
</dbReference>
<feature type="non-terminal residue" evidence="6">
    <location>
        <position position="619"/>
    </location>
</feature>
<keyword evidence="3" id="KW-0378">Hydrolase</keyword>
<dbReference type="PROSITE" id="PS00786">
    <property type="entry name" value="5_NUCLEOTIDASE_2"/>
    <property type="match status" value="1"/>
</dbReference>
<evidence type="ECO:0000256" key="1">
    <source>
        <dbReference type="ARBA" id="ARBA00006654"/>
    </source>
</evidence>
<feature type="domain" description="5'-Nucleotidase C-terminal" evidence="5">
    <location>
        <begin position="404"/>
        <end position="551"/>
    </location>
</feature>
<dbReference type="InterPro" id="IPR029052">
    <property type="entry name" value="Metallo-depent_PP-like"/>
</dbReference>
<dbReference type="SUPFAM" id="SSF56300">
    <property type="entry name" value="Metallo-dependent phosphatases"/>
    <property type="match status" value="1"/>
</dbReference>
<accession>A0ABN9SJ11</accession>
<gene>
    <name evidence="6" type="ORF">PCOR1329_LOCUS29971</name>
</gene>
<evidence type="ECO:0000313" key="7">
    <source>
        <dbReference type="Proteomes" id="UP001189429"/>
    </source>
</evidence>
<dbReference type="Pfam" id="PF00149">
    <property type="entry name" value="Metallophos"/>
    <property type="match status" value="1"/>
</dbReference>
<feature type="chain" id="PRO_5044972429" description="5'-nucleotidase" evidence="3">
    <location>
        <begin position="21"/>
        <end position="619"/>
    </location>
</feature>
<dbReference type="PANTHER" id="PTHR11575">
    <property type="entry name" value="5'-NUCLEOTIDASE-RELATED"/>
    <property type="match status" value="1"/>
</dbReference>
<dbReference type="SUPFAM" id="SSF55816">
    <property type="entry name" value="5'-nucleotidase (syn. UDP-sugar hydrolase), C-terminal domain"/>
    <property type="match status" value="1"/>
</dbReference>
<dbReference type="Gene3D" id="3.90.780.10">
    <property type="entry name" value="5'-Nucleotidase, C-terminal domain"/>
    <property type="match status" value="1"/>
</dbReference>
<dbReference type="Pfam" id="PF02872">
    <property type="entry name" value="5_nucleotid_C"/>
    <property type="match status" value="1"/>
</dbReference>
<dbReference type="InterPro" id="IPR004843">
    <property type="entry name" value="Calcineurin-like_PHP"/>
</dbReference>
<protein>
    <recommendedName>
        <fullName evidence="8">5'-nucleotidase</fullName>
    </recommendedName>
</protein>
<keyword evidence="3" id="KW-0547">Nucleotide-binding</keyword>
<sequence>MSSRTAALCLSLLCFHGGLCAPLNLTILHLNDHHSHLEESTFDLNLSSLSGISSPTIGEKAVRYGGFPMLTSLARELSSASDANVLKIHAGDAITGTAYYSVFKGEADATMMNILCPDTFTLGNHEFDDGDAVLADFLDRLHSNETACNTSVVSANLVPGPTSPLQGKVAKYAVKSFGGEYVAVVGITTKTKTMLSSNPDAGTTLDDETAAAQAAIDELKAMGHDKIVLATHIGYGQDLELARALSGVDVVIGGDSHTLMGSSVGVGMVNAPHELSYPKMHTDKDDSPVCVVQAWEYSHLLGMLHVRFDDSGVVSSCEGAPMVPFAAPSELDTADKAVVEGFLQATGEFHAVQPDSVTQTALDQFESQVDELKKTIVGSALSTLCLERIPGQGRSTLCDPSETWEHGSQVGQVVAHSFLTNAPTADFAIQNAGGVREDLAQGNVSMDDCFTLLPFSNTLVIAQMTGAQIQDTIEDGLAFFLDGDGSSGSYPIASGLRWHVDASQARGSRVTMLQANSRMTASWADISLTTTYSVVTNSFIAGGKDGYTTFGTVTFEDTFTEYAQALINHFGEFGVVDEPNKTDYSTQVYVDVDGCNHSATAYGQCTTEAPTPAPTATEV</sequence>
<dbReference type="PRINTS" id="PR01607">
    <property type="entry name" value="APYRASEFAMLY"/>
</dbReference>
<name>A0ABN9SJ11_9DINO</name>
<keyword evidence="7" id="KW-1185">Reference proteome</keyword>
<evidence type="ECO:0000259" key="5">
    <source>
        <dbReference type="Pfam" id="PF02872"/>
    </source>
</evidence>
<dbReference type="EMBL" id="CAUYUJ010011403">
    <property type="protein sequence ID" value="CAK0831697.1"/>
    <property type="molecule type" value="Genomic_DNA"/>
</dbReference>
<dbReference type="InterPro" id="IPR008334">
    <property type="entry name" value="5'-Nucleotdase_C"/>
</dbReference>
<dbReference type="InterPro" id="IPR006146">
    <property type="entry name" value="5'-Nucleotdase_CS"/>
</dbReference>
<feature type="domain" description="Calcineurin-like phosphoesterase" evidence="4">
    <location>
        <begin position="26"/>
        <end position="258"/>
    </location>
</feature>
<proteinExistence type="inferred from homology"/>